<dbReference type="Proteomes" id="UP000305539">
    <property type="component" value="Unassembled WGS sequence"/>
</dbReference>
<dbReference type="PROSITE" id="PS01124">
    <property type="entry name" value="HTH_ARAC_FAMILY_2"/>
    <property type="match status" value="1"/>
</dbReference>
<dbReference type="PANTHER" id="PTHR46796:SF12">
    <property type="entry name" value="HTH-TYPE DNA-BINDING TRANSCRIPTIONAL ACTIVATOR EUTR"/>
    <property type="match status" value="1"/>
</dbReference>
<dbReference type="Gene3D" id="1.10.10.60">
    <property type="entry name" value="Homeodomain-like"/>
    <property type="match status" value="1"/>
</dbReference>
<keyword evidence="2" id="KW-0238">DNA-binding</keyword>
<name>A0A4U1I7H3_9BURK</name>
<evidence type="ECO:0000313" key="5">
    <source>
        <dbReference type="EMBL" id="TKC89195.1"/>
    </source>
</evidence>
<proteinExistence type="predicted"/>
<evidence type="ECO:0000259" key="4">
    <source>
        <dbReference type="PROSITE" id="PS01124"/>
    </source>
</evidence>
<dbReference type="InterPro" id="IPR009057">
    <property type="entry name" value="Homeodomain-like_sf"/>
</dbReference>
<dbReference type="SUPFAM" id="SSF46689">
    <property type="entry name" value="Homeodomain-like"/>
    <property type="match status" value="2"/>
</dbReference>
<evidence type="ECO:0000256" key="1">
    <source>
        <dbReference type="ARBA" id="ARBA00023015"/>
    </source>
</evidence>
<sequence length="348" mass="38070">MTIDIFPSRIEGAHDAARSVHVRTAHDADEQARNLTEWRQTYDQLMPGQFTGTLTELPLEHMQVFCEATSHALRQTCEVPEDAFWFGVPAAGVPAAGAPASTATAARIDASPIAADALAFRPGGIEFELVTPARFAIYGVVVKGDVLRRYASEVERLDLDAPLHALPLREVVTIGSAQIDRLRAALGQMLDATQASRAPLSSASRDSLQAAVLELLSDLCVNSRGQAQAALPARPRRQWIVSRARDYVLANRARPVGVPELCEQLHVSRRTLQYCFQDVLGMAPATFLRTIRLNGARRDLCSGASSDARTVQDVAAAWGFWHLSQFATDYKKLFGKRPSDSLRERKAA</sequence>
<feature type="domain" description="HTH araC/xylS-type" evidence="4">
    <location>
        <begin position="242"/>
        <end position="344"/>
    </location>
</feature>
<dbReference type="EMBL" id="SWJE01000005">
    <property type="protein sequence ID" value="TKC89195.1"/>
    <property type="molecule type" value="Genomic_DNA"/>
</dbReference>
<dbReference type="AlphaFoldDB" id="A0A4U1I7H3"/>
<evidence type="ECO:0000313" key="6">
    <source>
        <dbReference type="Proteomes" id="UP000305539"/>
    </source>
</evidence>
<dbReference type="Pfam" id="PF12833">
    <property type="entry name" value="HTH_18"/>
    <property type="match status" value="1"/>
</dbReference>
<dbReference type="InterPro" id="IPR050204">
    <property type="entry name" value="AraC_XylS_family_regulators"/>
</dbReference>
<dbReference type="RefSeq" id="WP_136893723.1">
    <property type="nucleotide sequence ID" value="NZ_SWJE01000005.1"/>
</dbReference>
<accession>A0A4U1I7H3</accession>
<reference evidence="5 6" key="1">
    <citation type="submission" date="2019-04" db="EMBL/GenBank/DDBJ databases">
        <title>Trinickia sp. 7GSK02, isolated from subtropical forest soil.</title>
        <authorList>
            <person name="Gao Z.-H."/>
            <person name="Qiu L.-H."/>
        </authorList>
    </citation>
    <scope>NUCLEOTIDE SEQUENCE [LARGE SCALE GENOMIC DNA]</scope>
    <source>
        <strain evidence="5 6">7GSK02</strain>
    </source>
</reference>
<keyword evidence="3" id="KW-0804">Transcription</keyword>
<dbReference type="PANTHER" id="PTHR46796">
    <property type="entry name" value="HTH-TYPE TRANSCRIPTIONAL ACTIVATOR RHAS-RELATED"/>
    <property type="match status" value="1"/>
</dbReference>
<organism evidence="5 6">
    <name type="scientific">Trinickia terrae</name>
    <dbReference type="NCBI Taxonomy" id="2571161"/>
    <lineage>
        <taxon>Bacteria</taxon>
        <taxon>Pseudomonadati</taxon>
        <taxon>Pseudomonadota</taxon>
        <taxon>Betaproteobacteria</taxon>
        <taxon>Burkholderiales</taxon>
        <taxon>Burkholderiaceae</taxon>
        <taxon>Trinickia</taxon>
    </lineage>
</organism>
<evidence type="ECO:0000256" key="3">
    <source>
        <dbReference type="ARBA" id="ARBA00023163"/>
    </source>
</evidence>
<evidence type="ECO:0000256" key="2">
    <source>
        <dbReference type="ARBA" id="ARBA00023125"/>
    </source>
</evidence>
<dbReference type="GO" id="GO:0043565">
    <property type="term" value="F:sequence-specific DNA binding"/>
    <property type="evidence" value="ECO:0007669"/>
    <property type="project" value="InterPro"/>
</dbReference>
<comment type="caution">
    <text evidence="5">The sequence shown here is derived from an EMBL/GenBank/DDBJ whole genome shotgun (WGS) entry which is preliminary data.</text>
</comment>
<gene>
    <name evidence="5" type="ORF">FAZ69_09495</name>
</gene>
<dbReference type="GO" id="GO:0003700">
    <property type="term" value="F:DNA-binding transcription factor activity"/>
    <property type="evidence" value="ECO:0007669"/>
    <property type="project" value="InterPro"/>
</dbReference>
<keyword evidence="6" id="KW-1185">Reference proteome</keyword>
<protein>
    <submittedName>
        <fullName evidence="5">Helix-turn-helix domain-containing protein</fullName>
    </submittedName>
</protein>
<dbReference type="SMART" id="SM00342">
    <property type="entry name" value="HTH_ARAC"/>
    <property type="match status" value="1"/>
</dbReference>
<keyword evidence="1" id="KW-0805">Transcription regulation</keyword>
<dbReference type="InterPro" id="IPR018060">
    <property type="entry name" value="HTH_AraC"/>
</dbReference>
<dbReference type="OrthoDB" id="185346at2"/>